<evidence type="ECO:0000313" key="10">
    <source>
        <dbReference type="Proteomes" id="UP000275267"/>
    </source>
</evidence>
<dbReference type="Proteomes" id="UP000275267">
    <property type="component" value="Unassembled WGS sequence"/>
</dbReference>
<sequence>MEEQRTCFGEAPLPVSTLSEPLVSGKGAELATADDLEAAQLPSYGGASFSRTCLNLTNAVSGIGVLSMPYAVAQGGWLSLALFALIGALCYYTGTLIGEGGHQHRGCCQHGSGGLQCAVLRLPHVVHRMVPQRHGDSHIPLPLLPQDLQGRGDSPHRDRGDHWYPDDRSVRRRHRHLHFCAANYRHFLR</sequence>
<evidence type="ECO:0000256" key="2">
    <source>
        <dbReference type="ARBA" id="ARBA00022692"/>
    </source>
</evidence>
<feature type="transmembrane region" description="Helical" evidence="7">
    <location>
        <begin position="76"/>
        <end position="94"/>
    </location>
</feature>
<feature type="domain" description="Amino acid transporter transmembrane" evidence="8">
    <location>
        <begin position="46"/>
        <end position="98"/>
    </location>
</feature>
<dbReference type="OrthoDB" id="655540at2759"/>
<evidence type="ECO:0000256" key="5">
    <source>
        <dbReference type="ARBA" id="ARBA00023136"/>
    </source>
</evidence>
<dbReference type="GO" id="GO:0015179">
    <property type="term" value="F:L-amino acid transmembrane transporter activity"/>
    <property type="evidence" value="ECO:0007669"/>
    <property type="project" value="TreeGrafter"/>
</dbReference>
<evidence type="ECO:0000256" key="1">
    <source>
        <dbReference type="ARBA" id="ARBA00004141"/>
    </source>
</evidence>
<proteinExistence type="predicted"/>
<keyword evidence="3" id="KW-0813">Transport</keyword>
<name>A0A3L6SJT0_PANMI</name>
<protein>
    <recommendedName>
        <fullName evidence="8">Amino acid transporter transmembrane domain-containing protein</fullName>
    </recommendedName>
</protein>
<dbReference type="InterPro" id="IPR013057">
    <property type="entry name" value="AA_transpt_TM"/>
</dbReference>
<dbReference type="STRING" id="4540.A0A3L6SJT0"/>
<evidence type="ECO:0000256" key="3">
    <source>
        <dbReference type="ARBA" id="ARBA00022970"/>
    </source>
</evidence>
<dbReference type="PANTHER" id="PTHR22950:SF698">
    <property type="entry name" value="AMINO ACID TRANSPORTER TRANSMEMBRANE DOMAIN-CONTAINING PROTEIN"/>
    <property type="match status" value="1"/>
</dbReference>
<comment type="subcellular location">
    <subcellularLocation>
        <location evidence="1">Membrane</location>
        <topology evidence="1">Multi-pass membrane protein</topology>
    </subcellularLocation>
</comment>
<accession>A0A3L6SJT0</accession>
<dbReference type="Pfam" id="PF01490">
    <property type="entry name" value="Aa_trans"/>
    <property type="match status" value="1"/>
</dbReference>
<organism evidence="9 10">
    <name type="scientific">Panicum miliaceum</name>
    <name type="common">Proso millet</name>
    <name type="synonym">Broomcorn millet</name>
    <dbReference type="NCBI Taxonomy" id="4540"/>
    <lineage>
        <taxon>Eukaryota</taxon>
        <taxon>Viridiplantae</taxon>
        <taxon>Streptophyta</taxon>
        <taxon>Embryophyta</taxon>
        <taxon>Tracheophyta</taxon>
        <taxon>Spermatophyta</taxon>
        <taxon>Magnoliopsida</taxon>
        <taxon>Liliopsida</taxon>
        <taxon>Poales</taxon>
        <taxon>Poaceae</taxon>
        <taxon>PACMAD clade</taxon>
        <taxon>Panicoideae</taxon>
        <taxon>Panicodae</taxon>
        <taxon>Paniceae</taxon>
        <taxon>Panicinae</taxon>
        <taxon>Panicum</taxon>
        <taxon>Panicum sect. Panicum</taxon>
    </lineage>
</organism>
<evidence type="ECO:0000313" key="9">
    <source>
        <dbReference type="EMBL" id="RLN22851.1"/>
    </source>
</evidence>
<gene>
    <name evidence="9" type="ORF">C2845_PM07G14540</name>
</gene>
<dbReference type="AlphaFoldDB" id="A0A3L6SJT0"/>
<evidence type="ECO:0000256" key="6">
    <source>
        <dbReference type="SAM" id="MobiDB-lite"/>
    </source>
</evidence>
<keyword evidence="10" id="KW-1185">Reference proteome</keyword>
<evidence type="ECO:0000256" key="7">
    <source>
        <dbReference type="SAM" id="Phobius"/>
    </source>
</evidence>
<keyword evidence="3" id="KW-0029">Amino-acid transport</keyword>
<dbReference type="GO" id="GO:0005774">
    <property type="term" value="C:vacuolar membrane"/>
    <property type="evidence" value="ECO:0007669"/>
    <property type="project" value="TreeGrafter"/>
</dbReference>
<feature type="compositionally biased region" description="Basic and acidic residues" evidence="6">
    <location>
        <begin position="153"/>
        <end position="166"/>
    </location>
</feature>
<dbReference type="PANTHER" id="PTHR22950">
    <property type="entry name" value="AMINO ACID TRANSPORTER"/>
    <property type="match status" value="1"/>
</dbReference>
<reference evidence="10" key="1">
    <citation type="journal article" date="2019" name="Nat. Commun.">
        <title>The genome of broomcorn millet.</title>
        <authorList>
            <person name="Zou C."/>
            <person name="Miki D."/>
            <person name="Li D."/>
            <person name="Tang Q."/>
            <person name="Xiao L."/>
            <person name="Rajput S."/>
            <person name="Deng P."/>
            <person name="Jia W."/>
            <person name="Huang R."/>
            <person name="Zhang M."/>
            <person name="Sun Y."/>
            <person name="Hu J."/>
            <person name="Fu X."/>
            <person name="Schnable P.S."/>
            <person name="Li F."/>
            <person name="Zhang H."/>
            <person name="Feng B."/>
            <person name="Zhu X."/>
            <person name="Liu R."/>
            <person name="Schnable J.C."/>
            <person name="Zhu J.-K."/>
            <person name="Zhang H."/>
        </authorList>
    </citation>
    <scope>NUCLEOTIDE SEQUENCE [LARGE SCALE GENOMIC DNA]</scope>
</reference>
<dbReference type="EMBL" id="PQIB02000004">
    <property type="protein sequence ID" value="RLN22851.1"/>
    <property type="molecule type" value="Genomic_DNA"/>
</dbReference>
<keyword evidence="5 7" id="KW-0472">Membrane</keyword>
<comment type="caution">
    <text evidence="9">The sequence shown here is derived from an EMBL/GenBank/DDBJ whole genome shotgun (WGS) entry which is preliminary data.</text>
</comment>
<evidence type="ECO:0000256" key="4">
    <source>
        <dbReference type="ARBA" id="ARBA00022989"/>
    </source>
</evidence>
<feature type="region of interest" description="Disordered" evidence="6">
    <location>
        <begin position="146"/>
        <end position="166"/>
    </location>
</feature>
<evidence type="ECO:0000259" key="8">
    <source>
        <dbReference type="Pfam" id="PF01490"/>
    </source>
</evidence>
<keyword evidence="4 7" id="KW-1133">Transmembrane helix</keyword>
<keyword evidence="2 7" id="KW-0812">Transmembrane</keyword>